<protein>
    <submittedName>
        <fullName evidence="2">Uncharacterized protein</fullName>
    </submittedName>
</protein>
<keyword evidence="1" id="KW-1133">Transmembrane helix</keyword>
<keyword evidence="1" id="KW-0812">Transmembrane</keyword>
<sequence length="100" mass="11817">MNMNNLLYNKTIFITVIPPIAIAIAIAVYINSLNNNIYYWKTCLKTYKDRETELDIREITCDNKESMLSTRASDLDDRESELYEWHTQLTCLENTNIKFK</sequence>
<evidence type="ECO:0000256" key="1">
    <source>
        <dbReference type="SAM" id="Phobius"/>
    </source>
</evidence>
<dbReference type="EMBL" id="MN740328">
    <property type="protein sequence ID" value="QHU00608.1"/>
    <property type="molecule type" value="Genomic_DNA"/>
</dbReference>
<keyword evidence="1" id="KW-0472">Membrane</keyword>
<organism evidence="2">
    <name type="scientific">viral metagenome</name>
    <dbReference type="NCBI Taxonomy" id="1070528"/>
    <lineage>
        <taxon>unclassified sequences</taxon>
        <taxon>metagenomes</taxon>
        <taxon>organismal metagenomes</taxon>
    </lineage>
</organism>
<accession>A0A6C0J9D5</accession>
<proteinExistence type="predicted"/>
<dbReference type="AlphaFoldDB" id="A0A6C0J9D5"/>
<name>A0A6C0J9D5_9ZZZZ</name>
<reference evidence="2" key="1">
    <citation type="journal article" date="2020" name="Nature">
        <title>Giant virus diversity and host interactions through global metagenomics.</title>
        <authorList>
            <person name="Schulz F."/>
            <person name="Roux S."/>
            <person name="Paez-Espino D."/>
            <person name="Jungbluth S."/>
            <person name="Walsh D.A."/>
            <person name="Denef V.J."/>
            <person name="McMahon K.D."/>
            <person name="Konstantinidis K.T."/>
            <person name="Eloe-Fadrosh E.A."/>
            <person name="Kyrpides N.C."/>
            <person name="Woyke T."/>
        </authorList>
    </citation>
    <scope>NUCLEOTIDE SEQUENCE</scope>
    <source>
        <strain evidence="2">GVMAG-M-3300025860-20</strain>
    </source>
</reference>
<evidence type="ECO:0000313" key="2">
    <source>
        <dbReference type="EMBL" id="QHU00608.1"/>
    </source>
</evidence>
<feature type="transmembrane region" description="Helical" evidence="1">
    <location>
        <begin position="12"/>
        <end position="31"/>
    </location>
</feature>